<dbReference type="EMBL" id="BAABJZ010000023">
    <property type="protein sequence ID" value="GAA4882473.1"/>
    <property type="molecule type" value="Genomic_DNA"/>
</dbReference>
<accession>A0ABP9EPI1</accession>
<gene>
    <name evidence="1" type="ORF">GCM10023333_15800</name>
</gene>
<evidence type="ECO:0000313" key="2">
    <source>
        <dbReference type="Proteomes" id="UP001499988"/>
    </source>
</evidence>
<comment type="caution">
    <text evidence="1">The sequence shown here is derived from an EMBL/GenBank/DDBJ whole genome shotgun (WGS) entry which is preliminary data.</text>
</comment>
<evidence type="ECO:0008006" key="3">
    <source>
        <dbReference type="Google" id="ProtNLM"/>
    </source>
</evidence>
<proteinExistence type="predicted"/>
<reference evidence="2" key="1">
    <citation type="journal article" date="2019" name="Int. J. Syst. Evol. Microbiol.">
        <title>The Global Catalogue of Microorganisms (GCM) 10K type strain sequencing project: providing services to taxonomists for standard genome sequencing and annotation.</title>
        <authorList>
            <consortium name="The Broad Institute Genomics Platform"/>
            <consortium name="The Broad Institute Genome Sequencing Center for Infectious Disease"/>
            <person name="Wu L."/>
            <person name="Ma J."/>
        </authorList>
    </citation>
    <scope>NUCLEOTIDE SEQUENCE [LARGE SCALE GENOMIC DNA]</scope>
    <source>
        <strain evidence="2">JCM 18401</strain>
    </source>
</reference>
<keyword evidence="2" id="KW-1185">Reference proteome</keyword>
<organism evidence="1 2">
    <name type="scientific">Ferrimonas pelagia</name>
    <dbReference type="NCBI Taxonomy" id="1177826"/>
    <lineage>
        <taxon>Bacteria</taxon>
        <taxon>Pseudomonadati</taxon>
        <taxon>Pseudomonadota</taxon>
        <taxon>Gammaproteobacteria</taxon>
        <taxon>Alteromonadales</taxon>
        <taxon>Ferrimonadaceae</taxon>
        <taxon>Ferrimonas</taxon>
    </lineage>
</organism>
<protein>
    <recommendedName>
        <fullName evidence="3">Motility protein</fullName>
    </recommendedName>
</protein>
<name>A0ABP9EPI1_9GAMM</name>
<evidence type="ECO:0000313" key="1">
    <source>
        <dbReference type="EMBL" id="GAA4882473.1"/>
    </source>
</evidence>
<dbReference type="RefSeq" id="WP_345334810.1">
    <property type="nucleotide sequence ID" value="NZ_BAABJZ010000023.1"/>
</dbReference>
<sequence>MALNLTTPPPADLSLGSVGVKVAQLSKQQQQVEGAIALQLIQAALPEALPVPAPTERAGQHINLRV</sequence>
<dbReference type="Proteomes" id="UP001499988">
    <property type="component" value="Unassembled WGS sequence"/>
</dbReference>